<proteinExistence type="inferred from homology"/>
<dbReference type="Pfam" id="PF13365">
    <property type="entry name" value="Trypsin_2"/>
    <property type="match status" value="1"/>
</dbReference>
<evidence type="ECO:0000256" key="1">
    <source>
        <dbReference type="ARBA" id="ARBA00010541"/>
    </source>
</evidence>
<evidence type="ECO:0000256" key="3">
    <source>
        <dbReference type="ARBA" id="ARBA00022801"/>
    </source>
</evidence>
<evidence type="ECO:0000256" key="4">
    <source>
        <dbReference type="SAM" id="Phobius"/>
    </source>
</evidence>
<dbReference type="CDD" id="cd06779">
    <property type="entry name" value="cpPDZ_Deg_HtrA-like"/>
    <property type="match status" value="1"/>
</dbReference>
<dbReference type="InterPro" id="IPR001478">
    <property type="entry name" value="PDZ"/>
</dbReference>
<comment type="similarity">
    <text evidence="1">Belongs to the peptidase S1C family.</text>
</comment>
<comment type="caution">
    <text evidence="6">The sequence shown here is derived from an EMBL/GenBank/DDBJ whole genome shotgun (WGS) entry which is preliminary data.</text>
</comment>
<protein>
    <submittedName>
        <fullName evidence="6">Protease Do</fullName>
    </submittedName>
</protein>
<dbReference type="InterPro" id="IPR036034">
    <property type="entry name" value="PDZ_sf"/>
</dbReference>
<organism evidence="6 7">
    <name type="scientific">Candidatus Berkelbacteria bacterium Athens1014_28</name>
    <dbReference type="NCBI Taxonomy" id="2017145"/>
    <lineage>
        <taxon>Bacteria</taxon>
        <taxon>Candidatus Berkelbacteria</taxon>
    </lineage>
</organism>
<keyword evidence="2 6" id="KW-0645">Protease</keyword>
<keyword evidence="4" id="KW-0472">Membrane</keyword>
<sequence>MPKVEFVNSDSDDKSPNTTRRKSKKILFLCATIVISLVFGAVAGIGGVIIISNDNGKIAKKLGFLNWNNLSIPLTETKKVKLEESSAIIDAVNKVSPAVVSIVSKSKVQNIFGNVIEQEGDGTGFIITSDGLILTNKHVVSDTSASYTVITSDGKNYDAKIQSSDPLNDLAVIKIDARNLPVVDLGNSDDLVVGQWVVAIGNALGQFQNTVTVGVISAKQRDIQASDSSGGSKESLQGMLQTDTAINAGNSGGPLVNTAGQVVGINTAVASGAQGIGFAIPINSAKKAIDSIKKTGQIIRPYLGIRYLPITPDLQKTNNLAYSYGVIVVRGNGLAEVAVVPGSPADKAGIVENDIILEINGERIDSQNGLSSLLQKYNVGDTVTLKISHKDEEKSVKVTLGEIK</sequence>
<dbReference type="PROSITE" id="PS50106">
    <property type="entry name" value="PDZ"/>
    <property type="match status" value="1"/>
</dbReference>
<name>A0A554LM66_9BACT</name>
<keyword evidence="3" id="KW-0378">Hydrolase</keyword>
<feature type="domain" description="PDZ" evidence="5">
    <location>
        <begin position="311"/>
        <end position="391"/>
    </location>
</feature>
<feature type="transmembrane region" description="Helical" evidence="4">
    <location>
        <begin position="26"/>
        <end position="51"/>
    </location>
</feature>
<dbReference type="Pfam" id="PF13180">
    <property type="entry name" value="PDZ_2"/>
    <property type="match status" value="1"/>
</dbReference>
<evidence type="ECO:0000256" key="2">
    <source>
        <dbReference type="ARBA" id="ARBA00022670"/>
    </source>
</evidence>
<dbReference type="PRINTS" id="PR00834">
    <property type="entry name" value="PROTEASES2C"/>
</dbReference>
<accession>A0A554LM66</accession>
<dbReference type="EMBL" id="VMGN01000023">
    <property type="protein sequence ID" value="TSC93985.1"/>
    <property type="molecule type" value="Genomic_DNA"/>
</dbReference>
<evidence type="ECO:0000313" key="6">
    <source>
        <dbReference type="EMBL" id="TSC93985.1"/>
    </source>
</evidence>
<dbReference type="SUPFAM" id="SSF50156">
    <property type="entry name" value="PDZ domain-like"/>
    <property type="match status" value="1"/>
</dbReference>
<dbReference type="InterPro" id="IPR001940">
    <property type="entry name" value="Peptidase_S1C"/>
</dbReference>
<keyword evidence="4" id="KW-0812">Transmembrane</keyword>
<dbReference type="GO" id="GO:0006508">
    <property type="term" value="P:proteolysis"/>
    <property type="evidence" value="ECO:0007669"/>
    <property type="project" value="UniProtKB-KW"/>
</dbReference>
<dbReference type="AlphaFoldDB" id="A0A554LM66"/>
<dbReference type="SMART" id="SM00228">
    <property type="entry name" value="PDZ"/>
    <property type="match status" value="1"/>
</dbReference>
<dbReference type="PANTHER" id="PTHR22939:SF129">
    <property type="entry name" value="SERINE PROTEASE HTRA2, MITOCHONDRIAL"/>
    <property type="match status" value="1"/>
</dbReference>
<dbReference type="Proteomes" id="UP000316495">
    <property type="component" value="Unassembled WGS sequence"/>
</dbReference>
<dbReference type="GO" id="GO:0004252">
    <property type="term" value="F:serine-type endopeptidase activity"/>
    <property type="evidence" value="ECO:0007669"/>
    <property type="project" value="InterPro"/>
</dbReference>
<dbReference type="InterPro" id="IPR009003">
    <property type="entry name" value="Peptidase_S1_PA"/>
</dbReference>
<gene>
    <name evidence="6" type="ORF">Athens101428_459</name>
</gene>
<dbReference type="Gene3D" id="2.40.10.120">
    <property type="match status" value="1"/>
</dbReference>
<evidence type="ECO:0000259" key="5">
    <source>
        <dbReference type="PROSITE" id="PS50106"/>
    </source>
</evidence>
<reference evidence="6 7" key="1">
    <citation type="submission" date="2017-07" db="EMBL/GenBank/DDBJ databases">
        <title>Mechanisms for carbon and nitrogen cycling indicate functional differentiation within the Candidate Phyla Radiation.</title>
        <authorList>
            <person name="Danczak R.E."/>
            <person name="Johnston M.D."/>
            <person name="Kenah C."/>
            <person name="Slattery M."/>
            <person name="Wrighton K.C."/>
            <person name="Wilkins M.J."/>
        </authorList>
    </citation>
    <scope>NUCLEOTIDE SEQUENCE [LARGE SCALE GENOMIC DNA]</scope>
    <source>
        <strain evidence="6">Athens1014_28</strain>
    </source>
</reference>
<dbReference type="PANTHER" id="PTHR22939">
    <property type="entry name" value="SERINE PROTEASE FAMILY S1C HTRA-RELATED"/>
    <property type="match status" value="1"/>
</dbReference>
<dbReference type="SUPFAM" id="SSF50494">
    <property type="entry name" value="Trypsin-like serine proteases"/>
    <property type="match status" value="1"/>
</dbReference>
<dbReference type="Gene3D" id="2.30.42.10">
    <property type="match status" value="1"/>
</dbReference>
<keyword evidence="4" id="KW-1133">Transmembrane helix</keyword>
<evidence type="ECO:0000313" key="7">
    <source>
        <dbReference type="Proteomes" id="UP000316495"/>
    </source>
</evidence>